<keyword evidence="2" id="KW-1185">Reference proteome</keyword>
<accession>A0A2P6RVE3</accession>
<protein>
    <submittedName>
        <fullName evidence="1">Uncharacterized protein</fullName>
    </submittedName>
</protein>
<name>A0A2P6RVE3_ROSCH</name>
<dbReference type="EMBL" id="PDCK01000040">
    <property type="protein sequence ID" value="PRQ50388.1"/>
    <property type="molecule type" value="Genomic_DNA"/>
</dbReference>
<evidence type="ECO:0000313" key="1">
    <source>
        <dbReference type="EMBL" id="PRQ50388.1"/>
    </source>
</evidence>
<dbReference type="Proteomes" id="UP000238479">
    <property type="component" value="Chromosome 2"/>
</dbReference>
<organism evidence="1 2">
    <name type="scientific">Rosa chinensis</name>
    <name type="common">China rose</name>
    <dbReference type="NCBI Taxonomy" id="74649"/>
    <lineage>
        <taxon>Eukaryota</taxon>
        <taxon>Viridiplantae</taxon>
        <taxon>Streptophyta</taxon>
        <taxon>Embryophyta</taxon>
        <taxon>Tracheophyta</taxon>
        <taxon>Spermatophyta</taxon>
        <taxon>Magnoliopsida</taxon>
        <taxon>eudicotyledons</taxon>
        <taxon>Gunneridae</taxon>
        <taxon>Pentapetalae</taxon>
        <taxon>rosids</taxon>
        <taxon>fabids</taxon>
        <taxon>Rosales</taxon>
        <taxon>Rosaceae</taxon>
        <taxon>Rosoideae</taxon>
        <taxon>Rosoideae incertae sedis</taxon>
        <taxon>Rosa</taxon>
    </lineage>
</organism>
<dbReference type="Gramene" id="PRQ50388">
    <property type="protein sequence ID" value="PRQ50388"/>
    <property type="gene ID" value="RchiOBHm_Chr2g0132641"/>
</dbReference>
<gene>
    <name evidence="1" type="ORF">RchiOBHm_Chr2g0132641</name>
</gene>
<sequence>MDWELKIEIRKNVINNIRKHCYHVGPLSSTSTYGLHGTGEIVLSVPTVWIHRI</sequence>
<evidence type="ECO:0000313" key="2">
    <source>
        <dbReference type="Proteomes" id="UP000238479"/>
    </source>
</evidence>
<comment type="caution">
    <text evidence="1">The sequence shown here is derived from an EMBL/GenBank/DDBJ whole genome shotgun (WGS) entry which is preliminary data.</text>
</comment>
<proteinExistence type="predicted"/>
<dbReference type="AlphaFoldDB" id="A0A2P6RVE3"/>
<reference evidence="1 2" key="1">
    <citation type="journal article" date="2018" name="Nat. Genet.">
        <title>The Rosa genome provides new insights in the design of modern roses.</title>
        <authorList>
            <person name="Bendahmane M."/>
        </authorList>
    </citation>
    <scope>NUCLEOTIDE SEQUENCE [LARGE SCALE GENOMIC DNA]</scope>
    <source>
        <strain evidence="2">cv. Old Blush</strain>
    </source>
</reference>